<dbReference type="InterPro" id="IPR052965">
    <property type="entry name" value="Pigment-catalase-like"/>
</dbReference>
<dbReference type="EMBL" id="AYRZ02000010">
    <property type="protein sequence ID" value="PHT69896.1"/>
    <property type="molecule type" value="Genomic_DNA"/>
</dbReference>
<protein>
    <submittedName>
        <fullName evidence="2">Desiccation-related protein PCC13-62</fullName>
    </submittedName>
</protein>
<dbReference type="STRING" id="4072.A0A2G2YJH3"/>
<name>A0A2G2YJH3_CAPAN</name>
<organism evidence="2 3">
    <name type="scientific">Capsicum annuum</name>
    <name type="common">Capsicum pepper</name>
    <dbReference type="NCBI Taxonomy" id="4072"/>
    <lineage>
        <taxon>Eukaryota</taxon>
        <taxon>Viridiplantae</taxon>
        <taxon>Streptophyta</taxon>
        <taxon>Embryophyta</taxon>
        <taxon>Tracheophyta</taxon>
        <taxon>Spermatophyta</taxon>
        <taxon>Magnoliopsida</taxon>
        <taxon>eudicotyledons</taxon>
        <taxon>Gunneridae</taxon>
        <taxon>Pentapetalae</taxon>
        <taxon>asterids</taxon>
        <taxon>lamiids</taxon>
        <taxon>Solanales</taxon>
        <taxon>Solanaceae</taxon>
        <taxon>Solanoideae</taxon>
        <taxon>Capsiceae</taxon>
        <taxon>Capsicum</taxon>
    </lineage>
</organism>
<evidence type="ECO:0000313" key="2">
    <source>
        <dbReference type="EMBL" id="PHT69896.1"/>
    </source>
</evidence>
<dbReference type="AlphaFoldDB" id="A0A2G2YJH3"/>
<dbReference type="Pfam" id="PF13668">
    <property type="entry name" value="Ferritin_2"/>
    <property type="match status" value="1"/>
</dbReference>
<dbReference type="Gramene" id="PHT69896">
    <property type="protein sequence ID" value="PHT69896"/>
    <property type="gene ID" value="T459_25000"/>
</dbReference>
<dbReference type="Proteomes" id="UP000222542">
    <property type="component" value="Unassembled WGS sequence"/>
</dbReference>
<gene>
    <name evidence="2" type="ORF">T459_25000</name>
</gene>
<sequence>MPKLDVELVEFPLHLKYLEAEFFLWGSLGYGLDKFAPELADSGWPPIGAQIAKLSPLIRDVITQFGFQEVGHLRAIKDTLTGFARLILNISRESFATVMDDAFRHPLKPPFDAYANDINYLLASYVIPYVGLTGYVGVNPKLQSSTAKRDGYCSTLLESFKTENCVLLQLLTDSETEIESEPETEGRSHLTDMPQPTTSGVQPVPQLEGFHYCATGKDNSIGPSSSRSSNENGGALI</sequence>
<dbReference type="PANTHER" id="PTHR31694:SF12">
    <property type="entry name" value="DESICCATION-LIKE PROTEIN"/>
    <property type="match status" value="1"/>
</dbReference>
<accession>A0A2G2YJH3</accession>
<dbReference type="OMA" id="FHYCATG"/>
<evidence type="ECO:0000313" key="3">
    <source>
        <dbReference type="Proteomes" id="UP000222542"/>
    </source>
</evidence>
<feature type="compositionally biased region" description="Low complexity" evidence="1">
    <location>
        <begin position="219"/>
        <end position="237"/>
    </location>
</feature>
<reference evidence="2 3" key="2">
    <citation type="journal article" date="2017" name="Genome Biol.">
        <title>New reference genome sequences of hot pepper reveal the massive evolution of plant disease-resistance genes by retroduplication.</title>
        <authorList>
            <person name="Kim S."/>
            <person name="Park J."/>
            <person name="Yeom S.I."/>
            <person name="Kim Y.M."/>
            <person name="Seo E."/>
            <person name="Kim K.T."/>
            <person name="Kim M.S."/>
            <person name="Lee J.M."/>
            <person name="Cheong K."/>
            <person name="Shin H.S."/>
            <person name="Kim S.B."/>
            <person name="Han K."/>
            <person name="Lee J."/>
            <person name="Park M."/>
            <person name="Lee H.A."/>
            <person name="Lee H.Y."/>
            <person name="Lee Y."/>
            <person name="Oh S."/>
            <person name="Lee J.H."/>
            <person name="Choi E."/>
            <person name="Choi E."/>
            <person name="Lee S.E."/>
            <person name="Jeon J."/>
            <person name="Kim H."/>
            <person name="Choi G."/>
            <person name="Song H."/>
            <person name="Lee J."/>
            <person name="Lee S.C."/>
            <person name="Kwon J.K."/>
            <person name="Lee H.Y."/>
            <person name="Koo N."/>
            <person name="Hong Y."/>
            <person name="Kim R.W."/>
            <person name="Kang W.H."/>
            <person name="Huh J.H."/>
            <person name="Kang B.C."/>
            <person name="Yang T.J."/>
            <person name="Lee Y.H."/>
            <person name="Bennetzen J.L."/>
            <person name="Choi D."/>
        </authorList>
    </citation>
    <scope>NUCLEOTIDE SEQUENCE [LARGE SCALE GENOMIC DNA]</scope>
    <source>
        <strain evidence="3">cv. CM334</strain>
    </source>
</reference>
<evidence type="ECO:0000256" key="1">
    <source>
        <dbReference type="SAM" id="MobiDB-lite"/>
    </source>
</evidence>
<keyword evidence="3" id="KW-1185">Reference proteome</keyword>
<dbReference type="PANTHER" id="PTHR31694">
    <property type="entry name" value="DESICCATION-LIKE PROTEIN"/>
    <property type="match status" value="1"/>
</dbReference>
<comment type="caution">
    <text evidence="2">The sequence shown here is derived from an EMBL/GenBank/DDBJ whole genome shotgun (WGS) entry which is preliminary data.</text>
</comment>
<reference evidence="2 3" key="1">
    <citation type="journal article" date="2014" name="Nat. Genet.">
        <title>Genome sequence of the hot pepper provides insights into the evolution of pungency in Capsicum species.</title>
        <authorList>
            <person name="Kim S."/>
            <person name="Park M."/>
            <person name="Yeom S.I."/>
            <person name="Kim Y.M."/>
            <person name="Lee J.M."/>
            <person name="Lee H.A."/>
            <person name="Seo E."/>
            <person name="Choi J."/>
            <person name="Cheong K."/>
            <person name="Kim K.T."/>
            <person name="Jung K."/>
            <person name="Lee G.W."/>
            <person name="Oh S.K."/>
            <person name="Bae C."/>
            <person name="Kim S.B."/>
            <person name="Lee H.Y."/>
            <person name="Kim S.Y."/>
            <person name="Kim M.S."/>
            <person name="Kang B.C."/>
            <person name="Jo Y.D."/>
            <person name="Yang H.B."/>
            <person name="Jeong H.J."/>
            <person name="Kang W.H."/>
            <person name="Kwon J.K."/>
            <person name="Shin C."/>
            <person name="Lim J.Y."/>
            <person name="Park J.H."/>
            <person name="Huh J.H."/>
            <person name="Kim J.S."/>
            <person name="Kim B.D."/>
            <person name="Cohen O."/>
            <person name="Paran I."/>
            <person name="Suh M.C."/>
            <person name="Lee S.B."/>
            <person name="Kim Y.K."/>
            <person name="Shin Y."/>
            <person name="Noh S.J."/>
            <person name="Park J."/>
            <person name="Seo Y.S."/>
            <person name="Kwon S.Y."/>
            <person name="Kim H.A."/>
            <person name="Park J.M."/>
            <person name="Kim H.J."/>
            <person name="Choi S.B."/>
            <person name="Bosland P.W."/>
            <person name="Reeves G."/>
            <person name="Jo S.H."/>
            <person name="Lee B.W."/>
            <person name="Cho H.T."/>
            <person name="Choi H.S."/>
            <person name="Lee M.S."/>
            <person name="Yu Y."/>
            <person name="Do Choi Y."/>
            <person name="Park B.S."/>
            <person name="van Deynze A."/>
            <person name="Ashrafi H."/>
            <person name="Hill T."/>
            <person name="Kim W.T."/>
            <person name="Pai H.S."/>
            <person name="Ahn H.K."/>
            <person name="Yeam I."/>
            <person name="Giovannoni J.J."/>
            <person name="Rose J.K."/>
            <person name="Sorensen I."/>
            <person name="Lee S.J."/>
            <person name="Kim R.W."/>
            <person name="Choi I.Y."/>
            <person name="Choi B.S."/>
            <person name="Lim J.S."/>
            <person name="Lee Y.H."/>
            <person name="Choi D."/>
        </authorList>
    </citation>
    <scope>NUCLEOTIDE SEQUENCE [LARGE SCALE GENOMIC DNA]</scope>
    <source>
        <strain evidence="3">cv. CM334</strain>
    </source>
</reference>
<feature type="region of interest" description="Disordered" evidence="1">
    <location>
        <begin position="176"/>
        <end position="237"/>
    </location>
</feature>
<proteinExistence type="predicted"/>